<evidence type="ECO:0000313" key="2">
    <source>
        <dbReference type="EMBL" id="BEI91368.1"/>
    </source>
</evidence>
<keyword evidence="3" id="KW-1185">Reference proteome</keyword>
<dbReference type="Proteomes" id="UP001233271">
    <property type="component" value="Chromosome 4"/>
</dbReference>
<organism evidence="2 3">
    <name type="scientific">Cutaneotrichosporon cavernicola</name>
    <dbReference type="NCBI Taxonomy" id="279322"/>
    <lineage>
        <taxon>Eukaryota</taxon>
        <taxon>Fungi</taxon>
        <taxon>Dikarya</taxon>
        <taxon>Basidiomycota</taxon>
        <taxon>Agaricomycotina</taxon>
        <taxon>Tremellomycetes</taxon>
        <taxon>Trichosporonales</taxon>
        <taxon>Trichosporonaceae</taxon>
        <taxon>Cutaneotrichosporon</taxon>
    </lineage>
</organism>
<dbReference type="RefSeq" id="XP_060456633.1">
    <property type="nucleotide sequence ID" value="XM_060599995.1"/>
</dbReference>
<name>A0AA48QVJ2_9TREE</name>
<dbReference type="AlphaFoldDB" id="A0AA48QVJ2"/>
<evidence type="ECO:0000256" key="1">
    <source>
        <dbReference type="SAM" id="Phobius"/>
    </source>
</evidence>
<feature type="transmembrane region" description="Helical" evidence="1">
    <location>
        <begin position="14"/>
        <end position="36"/>
    </location>
</feature>
<accession>A0AA48QVJ2</accession>
<dbReference type="EMBL" id="AP028215">
    <property type="protein sequence ID" value="BEI91368.1"/>
    <property type="molecule type" value="Genomic_DNA"/>
</dbReference>
<reference evidence="2" key="1">
    <citation type="journal article" date="2023" name="BMC Genomics">
        <title>Chromosome-level genome assemblies of Cutaneotrichosporon spp. (Trichosporonales, Basidiomycota) reveal imbalanced evolution between nucleotide sequences and chromosome synteny.</title>
        <authorList>
            <person name="Kobayashi Y."/>
            <person name="Kayamori A."/>
            <person name="Aoki K."/>
            <person name="Shiwa Y."/>
            <person name="Matsutani M."/>
            <person name="Fujita N."/>
            <person name="Sugita T."/>
            <person name="Iwasaki W."/>
            <person name="Tanaka N."/>
            <person name="Takashima M."/>
        </authorList>
    </citation>
    <scope>NUCLEOTIDE SEQUENCE</scope>
    <source>
        <strain evidence="2">HIS019</strain>
    </source>
</reference>
<protein>
    <submittedName>
        <fullName evidence="2">Uncharacterized protein</fullName>
    </submittedName>
</protein>
<dbReference type="GeneID" id="85495238"/>
<dbReference type="KEGG" id="ccac:CcaHIS019_0401880"/>
<evidence type="ECO:0000313" key="3">
    <source>
        <dbReference type="Proteomes" id="UP001233271"/>
    </source>
</evidence>
<keyword evidence="1" id="KW-0812">Transmembrane</keyword>
<feature type="transmembrane region" description="Helical" evidence="1">
    <location>
        <begin position="56"/>
        <end position="80"/>
    </location>
</feature>
<proteinExistence type="predicted"/>
<keyword evidence="1" id="KW-0472">Membrane</keyword>
<sequence length="131" mass="14960">MTELLRVASARRGFGMDTLILAAWSALTFWNAWFLGRSLLRRSLGVLETTGFEPPALFGLVLRLLCLFVIDILMYVRFAWAPQVSQYHQRADTTEGRTDATEGEKVRAKDLEVLVAELRRENAELRLKLYA</sequence>
<keyword evidence="1" id="KW-1133">Transmembrane helix</keyword>
<gene>
    <name evidence="2" type="ORF">CcaverHIS019_0401880</name>
</gene>